<sequence length="107" mass="12519">MLAEKGREIAECRCDFNSILNKMLDKRPKNVEPKLKTAKYDRRIRPGGNMDTLHPKERDFTFLSQVHGTYSKIEIFAISKKEYFQAVKNSLKIESQIMHQLLFLVCV</sequence>
<keyword evidence="2" id="KW-1185">Reference proteome</keyword>
<gene>
    <name evidence="1" type="ORF">GOODEAATRI_030730</name>
</gene>
<evidence type="ECO:0000313" key="1">
    <source>
        <dbReference type="EMBL" id="MEQ2163499.1"/>
    </source>
</evidence>
<dbReference type="EMBL" id="JAHRIO010014953">
    <property type="protein sequence ID" value="MEQ2163499.1"/>
    <property type="molecule type" value="Genomic_DNA"/>
</dbReference>
<protein>
    <submittedName>
        <fullName evidence="1">Uncharacterized protein</fullName>
    </submittedName>
</protein>
<name>A0ABV0MY12_9TELE</name>
<evidence type="ECO:0000313" key="2">
    <source>
        <dbReference type="Proteomes" id="UP001476798"/>
    </source>
</evidence>
<organism evidence="1 2">
    <name type="scientific">Goodea atripinnis</name>
    <dbReference type="NCBI Taxonomy" id="208336"/>
    <lineage>
        <taxon>Eukaryota</taxon>
        <taxon>Metazoa</taxon>
        <taxon>Chordata</taxon>
        <taxon>Craniata</taxon>
        <taxon>Vertebrata</taxon>
        <taxon>Euteleostomi</taxon>
        <taxon>Actinopterygii</taxon>
        <taxon>Neopterygii</taxon>
        <taxon>Teleostei</taxon>
        <taxon>Neoteleostei</taxon>
        <taxon>Acanthomorphata</taxon>
        <taxon>Ovalentaria</taxon>
        <taxon>Atherinomorphae</taxon>
        <taxon>Cyprinodontiformes</taxon>
        <taxon>Goodeidae</taxon>
        <taxon>Goodea</taxon>
    </lineage>
</organism>
<reference evidence="1 2" key="1">
    <citation type="submission" date="2021-06" db="EMBL/GenBank/DDBJ databases">
        <authorList>
            <person name="Palmer J.M."/>
        </authorList>
    </citation>
    <scope>NUCLEOTIDE SEQUENCE [LARGE SCALE GENOMIC DNA]</scope>
    <source>
        <strain evidence="1 2">GA_2019</strain>
        <tissue evidence="1">Muscle</tissue>
    </source>
</reference>
<proteinExistence type="predicted"/>
<dbReference type="Proteomes" id="UP001476798">
    <property type="component" value="Unassembled WGS sequence"/>
</dbReference>
<accession>A0ABV0MY12</accession>
<comment type="caution">
    <text evidence="1">The sequence shown here is derived from an EMBL/GenBank/DDBJ whole genome shotgun (WGS) entry which is preliminary data.</text>
</comment>